<dbReference type="Proteomes" id="UP000886653">
    <property type="component" value="Unassembled WGS sequence"/>
</dbReference>
<dbReference type="InterPro" id="IPR017853">
    <property type="entry name" value="GH"/>
</dbReference>
<evidence type="ECO:0000256" key="1">
    <source>
        <dbReference type="SAM" id="SignalP"/>
    </source>
</evidence>
<dbReference type="OrthoDB" id="73875at2759"/>
<dbReference type="SMART" id="SM00636">
    <property type="entry name" value="Glyco_18"/>
    <property type="match status" value="1"/>
</dbReference>
<dbReference type="GO" id="GO:0008061">
    <property type="term" value="F:chitin binding"/>
    <property type="evidence" value="ECO:0007669"/>
    <property type="project" value="InterPro"/>
</dbReference>
<dbReference type="GO" id="GO:0005975">
    <property type="term" value="P:carbohydrate metabolic process"/>
    <property type="evidence" value="ECO:0007669"/>
    <property type="project" value="InterPro"/>
</dbReference>
<keyword evidence="1" id="KW-0732">Signal</keyword>
<dbReference type="EMBL" id="MU167240">
    <property type="protein sequence ID" value="KAG0148163.1"/>
    <property type="molecule type" value="Genomic_DNA"/>
</dbReference>
<dbReference type="GO" id="GO:0004568">
    <property type="term" value="F:chitinase activity"/>
    <property type="evidence" value="ECO:0007669"/>
    <property type="project" value="TreeGrafter"/>
</dbReference>
<proteinExistence type="predicted"/>
<evidence type="ECO:0000313" key="3">
    <source>
        <dbReference type="EMBL" id="KAG0148163.1"/>
    </source>
</evidence>
<dbReference type="InterPro" id="IPR011583">
    <property type="entry name" value="Chitinase_II/V-like_cat"/>
</dbReference>
<dbReference type="GO" id="GO:0005576">
    <property type="term" value="C:extracellular region"/>
    <property type="evidence" value="ECO:0007669"/>
    <property type="project" value="TreeGrafter"/>
</dbReference>
<gene>
    <name evidence="3" type="ORF">CROQUDRAFT_714721</name>
</gene>
<comment type="caution">
    <text evidence="3">The sequence shown here is derived from an EMBL/GenBank/DDBJ whole genome shotgun (WGS) entry which is preliminary data.</text>
</comment>
<evidence type="ECO:0000259" key="2">
    <source>
        <dbReference type="PROSITE" id="PS51910"/>
    </source>
</evidence>
<dbReference type="Pfam" id="PF00704">
    <property type="entry name" value="Glyco_hydro_18"/>
    <property type="match status" value="1"/>
</dbReference>
<reference evidence="3" key="1">
    <citation type="submission" date="2013-11" db="EMBL/GenBank/DDBJ databases">
        <title>Genome sequence of the fusiform rust pathogen reveals effectors for host alternation and coevolution with pine.</title>
        <authorList>
            <consortium name="DOE Joint Genome Institute"/>
            <person name="Smith K."/>
            <person name="Pendleton A."/>
            <person name="Kubisiak T."/>
            <person name="Anderson C."/>
            <person name="Salamov A."/>
            <person name="Aerts A."/>
            <person name="Riley R."/>
            <person name="Clum A."/>
            <person name="Lindquist E."/>
            <person name="Ence D."/>
            <person name="Campbell M."/>
            <person name="Kronenberg Z."/>
            <person name="Feau N."/>
            <person name="Dhillon B."/>
            <person name="Hamelin R."/>
            <person name="Burleigh J."/>
            <person name="Smith J."/>
            <person name="Yandell M."/>
            <person name="Nelson C."/>
            <person name="Grigoriev I."/>
            <person name="Davis J."/>
        </authorList>
    </citation>
    <scope>NUCLEOTIDE SEQUENCE</scope>
    <source>
        <strain evidence="3">G11</strain>
    </source>
</reference>
<dbReference type="SUPFAM" id="SSF51445">
    <property type="entry name" value="(Trans)glycosidases"/>
    <property type="match status" value="1"/>
</dbReference>
<name>A0A9P6TEW2_9BASI</name>
<keyword evidence="4" id="KW-1185">Reference proteome</keyword>
<sequence length="413" mass="45420">MIGLNFSLFAVVGMLLNFACAADVQATTSRKKLMGYYAAYHSQVQSVAQIPWQLYTDVTFFVAIPQLNHSFGFPPGLNASLFNQLAPDFVKQAKSQNVNPILSVGGYTGSGAFSVMVKDDRSRRDYAKTLVDYAKRYGFVGLDIDWEYPNSLGIGCNNYNKADTVHFGAFVKEIRSIWPTGILSAALSINGLIGANGTATTQETADLVKYLNFTNVMAYDVFGNWALTTGPLAPLFDTCAPENPVSVETALNVFLKQGFHRNQILIGAPGYARSYQLISPQLVPRRVAGHTSYYYQKHTKAAPPGGATDDKPGKDVCGVMNGWAGIWLVKELISNHWLSANEASGENGYRRYFDECSGEPFLTNGTYFFSYDDQFSLRAKANFTKHAHLAGMFIFDTLGQPDLAIQVVKDTLQ</sequence>
<dbReference type="PANTHER" id="PTHR11177">
    <property type="entry name" value="CHITINASE"/>
    <property type="match status" value="1"/>
</dbReference>
<dbReference type="AlphaFoldDB" id="A0A9P6TEW2"/>
<feature type="chain" id="PRO_5040237123" description="GH18 domain-containing protein" evidence="1">
    <location>
        <begin position="22"/>
        <end position="413"/>
    </location>
</feature>
<evidence type="ECO:0000313" key="4">
    <source>
        <dbReference type="Proteomes" id="UP000886653"/>
    </source>
</evidence>
<feature type="signal peptide" evidence="1">
    <location>
        <begin position="1"/>
        <end position="21"/>
    </location>
</feature>
<dbReference type="Gene3D" id="3.20.20.80">
    <property type="entry name" value="Glycosidases"/>
    <property type="match status" value="1"/>
</dbReference>
<accession>A0A9P6TEW2</accession>
<dbReference type="GO" id="GO:0006032">
    <property type="term" value="P:chitin catabolic process"/>
    <property type="evidence" value="ECO:0007669"/>
    <property type="project" value="TreeGrafter"/>
</dbReference>
<dbReference type="PROSITE" id="PS51910">
    <property type="entry name" value="GH18_2"/>
    <property type="match status" value="1"/>
</dbReference>
<protein>
    <recommendedName>
        <fullName evidence="2">GH18 domain-containing protein</fullName>
    </recommendedName>
</protein>
<feature type="domain" description="GH18" evidence="2">
    <location>
        <begin position="31"/>
        <end position="413"/>
    </location>
</feature>
<dbReference type="InterPro" id="IPR001223">
    <property type="entry name" value="Glyco_hydro18_cat"/>
</dbReference>
<dbReference type="InterPro" id="IPR050314">
    <property type="entry name" value="Glycosyl_Hydrlase_18"/>
</dbReference>
<dbReference type="Gene3D" id="3.10.50.10">
    <property type="match status" value="1"/>
</dbReference>
<dbReference type="PANTHER" id="PTHR11177:SF317">
    <property type="entry name" value="CHITINASE 12-RELATED"/>
    <property type="match status" value="1"/>
</dbReference>
<organism evidence="3 4">
    <name type="scientific">Cronartium quercuum f. sp. fusiforme G11</name>
    <dbReference type="NCBI Taxonomy" id="708437"/>
    <lineage>
        <taxon>Eukaryota</taxon>
        <taxon>Fungi</taxon>
        <taxon>Dikarya</taxon>
        <taxon>Basidiomycota</taxon>
        <taxon>Pucciniomycotina</taxon>
        <taxon>Pucciniomycetes</taxon>
        <taxon>Pucciniales</taxon>
        <taxon>Coleosporiaceae</taxon>
        <taxon>Cronartium</taxon>
    </lineage>
</organism>
<dbReference type="InterPro" id="IPR029070">
    <property type="entry name" value="Chitinase_insertion_sf"/>
</dbReference>